<reference evidence="1" key="1">
    <citation type="submission" date="2014-11" db="EMBL/GenBank/DDBJ databases">
        <authorList>
            <person name="Amaro Gonzalez C."/>
        </authorList>
    </citation>
    <scope>NUCLEOTIDE SEQUENCE</scope>
</reference>
<accession>A0A0E9W639</accession>
<dbReference type="EMBL" id="GBXM01023639">
    <property type="protein sequence ID" value="JAH84938.1"/>
    <property type="molecule type" value="Transcribed_RNA"/>
</dbReference>
<organism evidence="1">
    <name type="scientific">Anguilla anguilla</name>
    <name type="common">European freshwater eel</name>
    <name type="synonym">Muraena anguilla</name>
    <dbReference type="NCBI Taxonomy" id="7936"/>
    <lineage>
        <taxon>Eukaryota</taxon>
        <taxon>Metazoa</taxon>
        <taxon>Chordata</taxon>
        <taxon>Craniata</taxon>
        <taxon>Vertebrata</taxon>
        <taxon>Euteleostomi</taxon>
        <taxon>Actinopterygii</taxon>
        <taxon>Neopterygii</taxon>
        <taxon>Teleostei</taxon>
        <taxon>Anguilliformes</taxon>
        <taxon>Anguillidae</taxon>
        <taxon>Anguilla</taxon>
    </lineage>
</organism>
<protein>
    <submittedName>
        <fullName evidence="1">Uncharacterized protein</fullName>
    </submittedName>
</protein>
<sequence length="45" mass="5274">MENHSIRKRPLDLLSFIPRPFPHNPLLHVLSHRGGKRMLNPPTPR</sequence>
<reference evidence="1" key="2">
    <citation type="journal article" date="2015" name="Fish Shellfish Immunol.">
        <title>Early steps in the European eel (Anguilla anguilla)-Vibrio vulnificus interaction in the gills: Role of the RtxA13 toxin.</title>
        <authorList>
            <person name="Callol A."/>
            <person name="Pajuelo D."/>
            <person name="Ebbesson L."/>
            <person name="Teles M."/>
            <person name="MacKenzie S."/>
            <person name="Amaro C."/>
        </authorList>
    </citation>
    <scope>NUCLEOTIDE SEQUENCE</scope>
</reference>
<name>A0A0E9W639_ANGAN</name>
<proteinExistence type="predicted"/>
<dbReference type="AlphaFoldDB" id="A0A0E9W639"/>
<evidence type="ECO:0000313" key="1">
    <source>
        <dbReference type="EMBL" id="JAH84938.1"/>
    </source>
</evidence>